<keyword evidence="1" id="KW-0812">Transmembrane</keyword>
<dbReference type="AlphaFoldDB" id="A0A4P6ZZW0"/>
<feature type="transmembrane region" description="Helical" evidence="1">
    <location>
        <begin position="122"/>
        <end position="145"/>
    </location>
</feature>
<dbReference type="Pfam" id="PF12679">
    <property type="entry name" value="ABC2_membrane_2"/>
    <property type="match status" value="1"/>
</dbReference>
<evidence type="ECO:0000256" key="1">
    <source>
        <dbReference type="SAM" id="Phobius"/>
    </source>
</evidence>
<feature type="transmembrane region" description="Helical" evidence="1">
    <location>
        <begin position="238"/>
        <end position="258"/>
    </location>
</feature>
<keyword evidence="1" id="KW-1133">Transmembrane helix</keyword>
<evidence type="ECO:0000313" key="2">
    <source>
        <dbReference type="EMBL" id="QBP41893.1"/>
    </source>
</evidence>
<proteinExistence type="predicted"/>
<dbReference type="PANTHER" id="PTHR37305">
    <property type="entry name" value="INTEGRAL MEMBRANE PROTEIN-RELATED"/>
    <property type="match status" value="1"/>
</dbReference>
<accession>A0A4P6ZZW0</accession>
<feature type="transmembrane region" description="Helical" evidence="1">
    <location>
        <begin position="188"/>
        <end position="206"/>
    </location>
</feature>
<name>A0A4P6ZZW0_9BACL</name>
<feature type="transmembrane region" description="Helical" evidence="1">
    <location>
        <begin position="157"/>
        <end position="181"/>
    </location>
</feature>
<organism evidence="2 3">
    <name type="scientific">Paenisporosarcina antarctica</name>
    <dbReference type="NCBI Taxonomy" id="417367"/>
    <lineage>
        <taxon>Bacteria</taxon>
        <taxon>Bacillati</taxon>
        <taxon>Bacillota</taxon>
        <taxon>Bacilli</taxon>
        <taxon>Bacillales</taxon>
        <taxon>Caryophanaceae</taxon>
        <taxon>Paenisporosarcina</taxon>
    </lineage>
</organism>
<dbReference type="PANTHER" id="PTHR37305:SF1">
    <property type="entry name" value="MEMBRANE PROTEIN"/>
    <property type="match status" value="1"/>
</dbReference>
<protein>
    <submittedName>
        <fullName evidence="2">ABC transporter</fullName>
    </submittedName>
</protein>
<keyword evidence="1" id="KW-0472">Membrane</keyword>
<dbReference type="Proteomes" id="UP000294292">
    <property type="component" value="Chromosome"/>
</dbReference>
<feature type="transmembrane region" description="Helical" evidence="1">
    <location>
        <begin position="71"/>
        <end position="92"/>
    </location>
</feature>
<gene>
    <name evidence="2" type="ORF">E2636_12355</name>
</gene>
<evidence type="ECO:0000313" key="3">
    <source>
        <dbReference type="Proteomes" id="UP000294292"/>
    </source>
</evidence>
<dbReference type="OrthoDB" id="9800309at2"/>
<keyword evidence="3" id="KW-1185">Reference proteome</keyword>
<sequence length="265" mass="29045">MNIMMREMKAHRKSLIIWCIGVVVMVGSGMSKFVVMSSSGQSMNDLIAQMPKSLQAIMGIGTLDISTASGYFGILFLYLLIMATLHAVMLGADIISKEERDKTVEFLFVKPISRSKIITSKLLAALVNIVIFNIVTWVSSAVIVGKYSNGESVTADIAITMVGMFILQLLFLAIGSAIAAVIKKSKKASSLATGILLMTFMLSIAIDLNDKIGSLKYVTPFKYFEAKNVMYGEGFETVFVLLSVIIIVALFTITFVFYKKRDLNV</sequence>
<dbReference type="EMBL" id="CP038015">
    <property type="protein sequence ID" value="QBP41893.1"/>
    <property type="molecule type" value="Genomic_DNA"/>
</dbReference>
<dbReference type="KEGG" id="panc:E2636_12355"/>
<reference evidence="2 3" key="1">
    <citation type="submission" date="2019-03" db="EMBL/GenBank/DDBJ databases">
        <title>Complete genome sequence of Paenisporosarcina antarctica CGMCC 1.6503T.</title>
        <authorList>
            <person name="Rong J.-C."/>
            <person name="Chi N.-Y."/>
            <person name="Zhang Q.-F."/>
        </authorList>
    </citation>
    <scope>NUCLEOTIDE SEQUENCE [LARGE SCALE GENOMIC DNA]</scope>
    <source>
        <strain evidence="2 3">CGMCC 1.6503</strain>
    </source>
</reference>
<dbReference type="GO" id="GO:0005886">
    <property type="term" value="C:plasma membrane"/>
    <property type="evidence" value="ECO:0007669"/>
    <property type="project" value="UniProtKB-SubCell"/>
</dbReference>
<dbReference type="RefSeq" id="WP_134210464.1">
    <property type="nucleotide sequence ID" value="NZ_CP038015.1"/>
</dbReference>
<dbReference type="GO" id="GO:0140359">
    <property type="term" value="F:ABC-type transporter activity"/>
    <property type="evidence" value="ECO:0007669"/>
    <property type="project" value="InterPro"/>
</dbReference>